<evidence type="ECO:0000256" key="6">
    <source>
        <dbReference type="ARBA" id="ARBA00023136"/>
    </source>
</evidence>
<keyword evidence="4" id="KW-0067">ATP-binding</keyword>
<reference evidence="7 8" key="1">
    <citation type="submission" date="2016-12" db="EMBL/GenBank/DDBJ databases">
        <title>The new phylogeny of genus Mycobacterium.</title>
        <authorList>
            <person name="Tortoli E."/>
            <person name="Trovato A."/>
            <person name="Cirillo D.M."/>
        </authorList>
    </citation>
    <scope>NUCLEOTIDE SEQUENCE [LARGE SCALE GENOMIC DNA]</scope>
    <source>
        <strain evidence="7 8">DSM 45130</strain>
    </source>
</reference>
<evidence type="ECO:0000256" key="1">
    <source>
        <dbReference type="ARBA" id="ARBA00004651"/>
    </source>
</evidence>
<evidence type="ECO:0000313" key="8">
    <source>
        <dbReference type="Proteomes" id="UP000192801"/>
    </source>
</evidence>
<evidence type="ECO:0000256" key="2">
    <source>
        <dbReference type="ARBA" id="ARBA00022692"/>
    </source>
</evidence>
<dbReference type="Pfam" id="PF00664">
    <property type="entry name" value="ABC_membrane"/>
    <property type="match status" value="1"/>
</dbReference>
<dbReference type="InterPro" id="IPR017871">
    <property type="entry name" value="ABC_transporter-like_CS"/>
</dbReference>
<dbReference type="GO" id="GO:0015421">
    <property type="term" value="F:ABC-type oligopeptide transporter activity"/>
    <property type="evidence" value="ECO:0007669"/>
    <property type="project" value="TreeGrafter"/>
</dbReference>
<evidence type="ECO:0000313" key="7">
    <source>
        <dbReference type="EMBL" id="ORA66883.1"/>
    </source>
</evidence>
<organism evidence="7 8">
    <name type="scientific">Mycolicibacterium insubricum</name>
    <dbReference type="NCBI Taxonomy" id="444597"/>
    <lineage>
        <taxon>Bacteria</taxon>
        <taxon>Bacillati</taxon>
        <taxon>Actinomycetota</taxon>
        <taxon>Actinomycetes</taxon>
        <taxon>Mycobacteriales</taxon>
        <taxon>Mycobacteriaceae</taxon>
        <taxon>Mycolicibacterium</taxon>
    </lineage>
</organism>
<dbReference type="GO" id="GO:0005524">
    <property type="term" value="F:ATP binding"/>
    <property type="evidence" value="ECO:0007669"/>
    <property type="project" value="UniProtKB-KW"/>
</dbReference>
<dbReference type="PANTHER" id="PTHR43394:SF1">
    <property type="entry name" value="ATP-BINDING CASSETTE SUB-FAMILY B MEMBER 10, MITOCHONDRIAL"/>
    <property type="match status" value="1"/>
</dbReference>
<dbReference type="PROSITE" id="PS50929">
    <property type="entry name" value="ABC_TM1F"/>
    <property type="match status" value="1"/>
</dbReference>
<dbReference type="InterPro" id="IPR003439">
    <property type="entry name" value="ABC_transporter-like_ATP-bd"/>
</dbReference>
<gene>
    <name evidence="7" type="ORF">BST26_16550</name>
</gene>
<dbReference type="PROSITE" id="PS00211">
    <property type="entry name" value="ABC_TRANSPORTER_1"/>
    <property type="match status" value="1"/>
</dbReference>
<protein>
    <submittedName>
        <fullName evidence="7">Uncharacterized protein</fullName>
    </submittedName>
</protein>
<keyword evidence="6" id="KW-0472">Membrane</keyword>
<evidence type="ECO:0000256" key="3">
    <source>
        <dbReference type="ARBA" id="ARBA00022741"/>
    </source>
</evidence>
<evidence type="ECO:0000256" key="4">
    <source>
        <dbReference type="ARBA" id="ARBA00022840"/>
    </source>
</evidence>
<keyword evidence="3" id="KW-0547">Nucleotide-binding</keyword>
<dbReference type="Proteomes" id="UP000192801">
    <property type="component" value="Unassembled WGS sequence"/>
</dbReference>
<dbReference type="InterPro" id="IPR011527">
    <property type="entry name" value="ABC1_TM_dom"/>
</dbReference>
<dbReference type="Gene3D" id="1.20.1560.10">
    <property type="entry name" value="ABC transporter type 1, transmembrane domain"/>
    <property type="match status" value="1"/>
</dbReference>
<dbReference type="PANTHER" id="PTHR43394">
    <property type="entry name" value="ATP-DEPENDENT PERMEASE MDL1, MITOCHONDRIAL"/>
    <property type="match status" value="1"/>
</dbReference>
<dbReference type="SMART" id="SM00382">
    <property type="entry name" value="AAA"/>
    <property type="match status" value="1"/>
</dbReference>
<dbReference type="STRING" id="444597.BST26_16550"/>
<dbReference type="AlphaFoldDB" id="A0A1X0D3D2"/>
<dbReference type="EMBL" id="MVHS01000047">
    <property type="protein sequence ID" value="ORA66883.1"/>
    <property type="molecule type" value="Genomic_DNA"/>
</dbReference>
<dbReference type="RefSeq" id="WP_264024821.1">
    <property type="nucleotide sequence ID" value="NZ_JACKRM010000144.1"/>
</dbReference>
<sequence length="599" mass="63249">MSQPTRFAVLWQFVRPKAGILVFAMLLGVLVSAGELASPLATRWILDSLGHTGGSLVVPVALLIGLLVVSALAGWWQAVILGSLAENIVYEARATMITRYLRARVLPLLSRSPGEWVTRVTSDSVLLREAASSSVIGIINDSVALIGALALMFFLDPVLTGVTIGVAAVVGTGVALLMPAISGMQEDAQAALSDLGGELDGTVRAIKTVKVATAEENQRATLLGHARRSRDHGIRVVRREALVWAATGAGVQAAIITVLTLGAWRVSLGAITVSTLVAFLLYIFGLLGPTSELAHHLTTLQAGMAAAGRIREVEALDTERYPGAGQPGTRPEPDQHDAPPAIAIESVTASYLPGDVPAVSELSLVFPSRGHTAIVGPSGAGKTTVMSLILCFLEPSTGCLRLLGARYDELGPTAVREHITYVEQEAPLLPGTLRHNLGFANPEVDEADMRQVAGELLLDDLIDRLPQGLDTEIRDATISGGQRQRIAIARALLARPRILLLDEATAQVDGISESAIHDAIRKQAARGTVITIAHRLSTVVDADNIVVMDGGRVTAQGTHDQLLATSPLYRRLVTTFTLSSQRTTAEDTSALLHSSDGGV</sequence>
<comment type="caution">
    <text evidence="7">The sequence shown here is derived from an EMBL/GenBank/DDBJ whole genome shotgun (WGS) entry which is preliminary data.</text>
</comment>
<evidence type="ECO:0000256" key="5">
    <source>
        <dbReference type="ARBA" id="ARBA00022989"/>
    </source>
</evidence>
<keyword evidence="5" id="KW-1133">Transmembrane helix</keyword>
<dbReference type="GO" id="GO:0005886">
    <property type="term" value="C:plasma membrane"/>
    <property type="evidence" value="ECO:0007669"/>
    <property type="project" value="UniProtKB-SubCell"/>
</dbReference>
<dbReference type="SUPFAM" id="SSF52540">
    <property type="entry name" value="P-loop containing nucleoside triphosphate hydrolases"/>
    <property type="match status" value="1"/>
</dbReference>
<dbReference type="InterPro" id="IPR036640">
    <property type="entry name" value="ABC1_TM_sf"/>
</dbReference>
<dbReference type="PROSITE" id="PS50893">
    <property type="entry name" value="ABC_TRANSPORTER_2"/>
    <property type="match status" value="1"/>
</dbReference>
<dbReference type="Gene3D" id="3.40.50.300">
    <property type="entry name" value="P-loop containing nucleotide triphosphate hydrolases"/>
    <property type="match status" value="1"/>
</dbReference>
<comment type="subcellular location">
    <subcellularLocation>
        <location evidence="1">Cell membrane</location>
        <topology evidence="1">Multi-pass membrane protein</topology>
    </subcellularLocation>
</comment>
<accession>A0A1X0D3D2</accession>
<dbReference type="InterPro" id="IPR003593">
    <property type="entry name" value="AAA+_ATPase"/>
</dbReference>
<name>A0A1X0D3D2_9MYCO</name>
<dbReference type="Pfam" id="PF00005">
    <property type="entry name" value="ABC_tran"/>
    <property type="match status" value="1"/>
</dbReference>
<keyword evidence="8" id="KW-1185">Reference proteome</keyword>
<proteinExistence type="predicted"/>
<dbReference type="InterPro" id="IPR027417">
    <property type="entry name" value="P-loop_NTPase"/>
</dbReference>
<dbReference type="GO" id="GO:0016887">
    <property type="term" value="F:ATP hydrolysis activity"/>
    <property type="evidence" value="ECO:0007669"/>
    <property type="project" value="InterPro"/>
</dbReference>
<dbReference type="InterPro" id="IPR039421">
    <property type="entry name" value="Type_1_exporter"/>
</dbReference>
<dbReference type="SUPFAM" id="SSF90123">
    <property type="entry name" value="ABC transporter transmembrane region"/>
    <property type="match status" value="1"/>
</dbReference>
<keyword evidence="2" id="KW-0812">Transmembrane</keyword>
<dbReference type="CDD" id="cd18551">
    <property type="entry name" value="ABC_6TM_LmrA_like"/>
    <property type="match status" value="1"/>
</dbReference>